<reference evidence="3 4" key="1">
    <citation type="submission" date="2014-02" db="EMBL/GenBank/DDBJ databases">
        <title>The genome announcement of Streptomyces toyocaensis NRRL15009.</title>
        <authorList>
            <person name="Hong H.-J."/>
            <person name="Kwun M.J."/>
        </authorList>
    </citation>
    <scope>NUCLEOTIDE SEQUENCE [LARGE SCALE GENOMIC DNA]</scope>
    <source>
        <strain evidence="3 4">NRRL 15009</strain>
    </source>
</reference>
<evidence type="ECO:0000256" key="2">
    <source>
        <dbReference type="SAM" id="SignalP"/>
    </source>
</evidence>
<accession>A0A081XLB4</accession>
<dbReference type="InterPro" id="IPR047676">
    <property type="entry name" value="FxLYD_dom"/>
</dbReference>
<dbReference type="AlphaFoldDB" id="A0A081XLB4"/>
<feature type="chain" id="PRO_5001766772" description="Lipoprotein" evidence="2">
    <location>
        <begin position="27"/>
        <end position="155"/>
    </location>
</feature>
<feature type="region of interest" description="Disordered" evidence="1">
    <location>
        <begin position="127"/>
        <end position="155"/>
    </location>
</feature>
<dbReference type="Proteomes" id="UP000028341">
    <property type="component" value="Unassembled WGS sequence"/>
</dbReference>
<keyword evidence="4" id="KW-1185">Reference proteome</keyword>
<feature type="signal peptide" evidence="2">
    <location>
        <begin position="1"/>
        <end position="26"/>
    </location>
</feature>
<feature type="compositionally biased region" description="Low complexity" evidence="1">
    <location>
        <begin position="25"/>
        <end position="42"/>
    </location>
</feature>
<evidence type="ECO:0008006" key="5">
    <source>
        <dbReference type="Google" id="ProtNLM"/>
    </source>
</evidence>
<protein>
    <recommendedName>
        <fullName evidence="5">Lipoprotein</fullName>
    </recommendedName>
</protein>
<gene>
    <name evidence="3" type="ORF">BU52_25350</name>
</gene>
<dbReference type="STRING" id="55952.BU52_25350"/>
<sequence>MAGARTRGAAGAAALAALLVGGAAGCADDGNGAEPPASSAASRATELWESATAEAGRGLEEFTRGLDVTDDVTLGSPTVPADGRTSVGVTVRNTDDSTRSFLVEVDFRDADGDLVDVALVTVDDVAAGESAQATARGTRDVPSGARPEVARAARY</sequence>
<proteinExistence type="predicted"/>
<evidence type="ECO:0000256" key="1">
    <source>
        <dbReference type="SAM" id="MobiDB-lite"/>
    </source>
</evidence>
<dbReference type="OrthoDB" id="3874071at2"/>
<name>A0A081XLB4_STRTO</name>
<evidence type="ECO:0000313" key="4">
    <source>
        <dbReference type="Proteomes" id="UP000028341"/>
    </source>
</evidence>
<evidence type="ECO:0000313" key="3">
    <source>
        <dbReference type="EMBL" id="KES04337.1"/>
    </source>
</evidence>
<feature type="region of interest" description="Disordered" evidence="1">
    <location>
        <begin position="25"/>
        <end position="48"/>
    </location>
</feature>
<dbReference type="PROSITE" id="PS51257">
    <property type="entry name" value="PROKAR_LIPOPROTEIN"/>
    <property type="match status" value="1"/>
</dbReference>
<dbReference type="EMBL" id="JFCB01000027">
    <property type="protein sequence ID" value="KES04337.1"/>
    <property type="molecule type" value="Genomic_DNA"/>
</dbReference>
<dbReference type="NCBIfam" id="NF038353">
    <property type="entry name" value="FxLYD_dom"/>
    <property type="match status" value="1"/>
</dbReference>
<organism evidence="3 4">
    <name type="scientific">Streptomyces toyocaensis</name>
    <dbReference type="NCBI Taxonomy" id="55952"/>
    <lineage>
        <taxon>Bacteria</taxon>
        <taxon>Bacillati</taxon>
        <taxon>Actinomycetota</taxon>
        <taxon>Actinomycetes</taxon>
        <taxon>Kitasatosporales</taxon>
        <taxon>Streptomycetaceae</taxon>
        <taxon>Streptomyces</taxon>
    </lineage>
</organism>
<comment type="caution">
    <text evidence="3">The sequence shown here is derived from an EMBL/GenBank/DDBJ whole genome shotgun (WGS) entry which is preliminary data.</text>
</comment>
<keyword evidence="2" id="KW-0732">Signal</keyword>
<dbReference type="RefSeq" id="WP_037938125.1">
    <property type="nucleotide sequence ID" value="NZ_JBFADL010000014.1"/>
</dbReference>
<dbReference type="eggNOG" id="ENOG50347BB">
    <property type="taxonomic scope" value="Bacteria"/>
</dbReference>